<keyword evidence="1" id="KW-0813">Transport</keyword>
<gene>
    <name evidence="5" type="ORF">OU421_07800</name>
</gene>
<dbReference type="PANTHER" id="PTHR42734">
    <property type="entry name" value="METAL TRANSPORT SYSTEM ATP-BINDING PROTEIN TM_0124-RELATED"/>
    <property type="match status" value="1"/>
</dbReference>
<dbReference type="Proteomes" id="UP001163096">
    <property type="component" value="Chromosome"/>
</dbReference>
<dbReference type="InterPro" id="IPR050153">
    <property type="entry name" value="Metal_Ion_Import_ABC"/>
</dbReference>
<evidence type="ECO:0000256" key="3">
    <source>
        <dbReference type="ARBA" id="ARBA00022840"/>
    </source>
</evidence>
<keyword evidence="2" id="KW-0547">Nucleotide-binding</keyword>
<evidence type="ECO:0000313" key="5">
    <source>
        <dbReference type="EMBL" id="WAI00335.1"/>
    </source>
</evidence>
<accession>A0A9X9S3P8</accession>
<evidence type="ECO:0000256" key="1">
    <source>
        <dbReference type="ARBA" id="ARBA00022448"/>
    </source>
</evidence>
<dbReference type="PROSITE" id="PS00211">
    <property type="entry name" value="ABC_TRANSPORTER_1"/>
    <property type="match status" value="1"/>
</dbReference>
<dbReference type="EMBL" id="CP113361">
    <property type="protein sequence ID" value="WAI00335.1"/>
    <property type="molecule type" value="Genomic_DNA"/>
</dbReference>
<evidence type="ECO:0000256" key="2">
    <source>
        <dbReference type="ARBA" id="ARBA00022741"/>
    </source>
</evidence>
<sequence>MVADIPHPQIELSGIYTAYMGAELPVIRDLSLNIGKGEFVMVGGPNGAGKTTLLETINGMLYITHGSARVCGLDVTKQGVEVRKRTGYVIQSFAFDPLTPFTVEHVVMMGRYGILGCFRNPSEPDYRAAEEAMRMLDLEDLAEKPIGTLSGGQQQKVLIAQNLAKKPDIMLLDEPFSNLDLCTREFVSGVLEDISSQGCTVCMVSHAFDALPDKDLRIVVMDEGCIRLNTICHSSEVEDTIRRMTVVS</sequence>
<dbReference type="InterPro" id="IPR017871">
    <property type="entry name" value="ABC_transporter-like_CS"/>
</dbReference>
<dbReference type="Pfam" id="PF00005">
    <property type="entry name" value="ABC_tran"/>
    <property type="match status" value="1"/>
</dbReference>
<evidence type="ECO:0000259" key="4">
    <source>
        <dbReference type="PROSITE" id="PS50893"/>
    </source>
</evidence>
<dbReference type="InterPro" id="IPR027417">
    <property type="entry name" value="P-loop_NTPase"/>
</dbReference>
<proteinExistence type="predicted"/>
<keyword evidence="6" id="KW-1185">Reference proteome</keyword>
<dbReference type="AlphaFoldDB" id="A0A9X9S3P8"/>
<organism evidence="5 6">
    <name type="scientific">Methanogenium organophilum</name>
    <dbReference type="NCBI Taxonomy" id="2199"/>
    <lineage>
        <taxon>Archaea</taxon>
        <taxon>Methanobacteriati</taxon>
        <taxon>Methanobacteriota</taxon>
        <taxon>Stenosarchaea group</taxon>
        <taxon>Methanomicrobia</taxon>
        <taxon>Methanomicrobiales</taxon>
        <taxon>Methanomicrobiaceae</taxon>
        <taxon>Methanogenium</taxon>
    </lineage>
</organism>
<dbReference type="InterPro" id="IPR003593">
    <property type="entry name" value="AAA+_ATPase"/>
</dbReference>
<dbReference type="GeneID" id="76834996"/>
<dbReference type="GO" id="GO:0016887">
    <property type="term" value="F:ATP hydrolysis activity"/>
    <property type="evidence" value="ECO:0007669"/>
    <property type="project" value="InterPro"/>
</dbReference>
<dbReference type="RefSeq" id="WP_268185508.1">
    <property type="nucleotide sequence ID" value="NZ_CP113361.1"/>
</dbReference>
<feature type="domain" description="ABC transporter" evidence="4">
    <location>
        <begin position="10"/>
        <end position="248"/>
    </location>
</feature>
<reference evidence="5" key="1">
    <citation type="submission" date="2022-11" db="EMBL/GenBank/DDBJ databases">
        <title>Complete genome sequence of Methanogenium organophilum DSM 3596.</title>
        <authorList>
            <person name="Chen S.-C."/>
            <person name="Lai S.-J."/>
            <person name="You Y.-T."/>
        </authorList>
    </citation>
    <scope>NUCLEOTIDE SEQUENCE</scope>
    <source>
        <strain evidence="5">DSM 3596</strain>
    </source>
</reference>
<keyword evidence="3 5" id="KW-0067">ATP-binding</keyword>
<dbReference type="SMART" id="SM00382">
    <property type="entry name" value="AAA"/>
    <property type="match status" value="1"/>
</dbReference>
<dbReference type="GO" id="GO:0005524">
    <property type="term" value="F:ATP binding"/>
    <property type="evidence" value="ECO:0007669"/>
    <property type="project" value="UniProtKB-KW"/>
</dbReference>
<dbReference type="KEGG" id="mou:OU421_07800"/>
<protein>
    <submittedName>
        <fullName evidence="5">ATP-binding cassette domain-containing protein</fullName>
    </submittedName>
</protein>
<dbReference type="PROSITE" id="PS50893">
    <property type="entry name" value="ABC_TRANSPORTER_2"/>
    <property type="match status" value="1"/>
</dbReference>
<evidence type="ECO:0000313" key="6">
    <source>
        <dbReference type="Proteomes" id="UP001163096"/>
    </source>
</evidence>
<dbReference type="Gene3D" id="3.40.50.300">
    <property type="entry name" value="P-loop containing nucleotide triphosphate hydrolases"/>
    <property type="match status" value="1"/>
</dbReference>
<dbReference type="InterPro" id="IPR003439">
    <property type="entry name" value="ABC_transporter-like_ATP-bd"/>
</dbReference>
<name>A0A9X9S3P8_METOG</name>
<dbReference type="SUPFAM" id="SSF52540">
    <property type="entry name" value="P-loop containing nucleoside triphosphate hydrolases"/>
    <property type="match status" value="1"/>
</dbReference>